<sequence>MIFPREFSLVLLLTVFLSQLEWAFAENKNVQYQSPRNSEVSKGQKIALSFFATTSFILLGYVIWLRSELARITVRRIINGLSAPLLSEAPIAEDQSSTVTPDVELPNTP</sequence>
<organism evidence="3">
    <name type="scientific">Odontella aurita</name>
    <dbReference type="NCBI Taxonomy" id="265563"/>
    <lineage>
        <taxon>Eukaryota</taxon>
        <taxon>Sar</taxon>
        <taxon>Stramenopiles</taxon>
        <taxon>Ochrophyta</taxon>
        <taxon>Bacillariophyta</taxon>
        <taxon>Mediophyceae</taxon>
        <taxon>Biddulphiophycidae</taxon>
        <taxon>Eupodiscales</taxon>
        <taxon>Odontellaceae</taxon>
        <taxon>Odontella</taxon>
    </lineage>
</organism>
<reference evidence="3" key="1">
    <citation type="submission" date="2021-01" db="EMBL/GenBank/DDBJ databases">
        <authorList>
            <person name="Corre E."/>
            <person name="Pelletier E."/>
            <person name="Niang G."/>
            <person name="Scheremetjew M."/>
            <person name="Finn R."/>
            <person name="Kale V."/>
            <person name="Holt S."/>
            <person name="Cochrane G."/>
            <person name="Meng A."/>
            <person name="Brown T."/>
            <person name="Cohen L."/>
        </authorList>
    </citation>
    <scope>NUCLEOTIDE SEQUENCE</scope>
    <source>
        <strain evidence="3">Isolate 1302-5</strain>
    </source>
</reference>
<feature type="transmembrane region" description="Helical" evidence="1">
    <location>
        <begin position="47"/>
        <end position="65"/>
    </location>
</feature>
<evidence type="ECO:0000313" key="3">
    <source>
        <dbReference type="EMBL" id="CAE2280978.1"/>
    </source>
</evidence>
<keyword evidence="1" id="KW-1133">Transmembrane helix</keyword>
<feature type="chain" id="PRO_5030624692" evidence="2">
    <location>
        <begin position="26"/>
        <end position="109"/>
    </location>
</feature>
<protein>
    <submittedName>
        <fullName evidence="3">Uncharacterized protein</fullName>
    </submittedName>
</protein>
<feature type="signal peptide" evidence="2">
    <location>
        <begin position="1"/>
        <end position="25"/>
    </location>
</feature>
<evidence type="ECO:0000256" key="1">
    <source>
        <dbReference type="SAM" id="Phobius"/>
    </source>
</evidence>
<evidence type="ECO:0000256" key="2">
    <source>
        <dbReference type="SAM" id="SignalP"/>
    </source>
</evidence>
<keyword evidence="2" id="KW-0732">Signal</keyword>
<keyword evidence="1" id="KW-0472">Membrane</keyword>
<name>A0A7S4K1L6_9STRA</name>
<accession>A0A7S4K1L6</accession>
<proteinExistence type="predicted"/>
<dbReference type="EMBL" id="HBKQ01054837">
    <property type="protein sequence ID" value="CAE2280978.1"/>
    <property type="molecule type" value="Transcribed_RNA"/>
</dbReference>
<dbReference type="AlphaFoldDB" id="A0A7S4K1L6"/>
<keyword evidence="1" id="KW-0812">Transmembrane</keyword>
<gene>
    <name evidence="3" type="ORF">OAUR00152_LOCUS37616</name>
</gene>